<reference evidence="3 4" key="1">
    <citation type="submission" date="2019-06" db="EMBL/GenBank/DDBJ databases">
        <authorList>
            <person name="Li F."/>
        </authorList>
    </citation>
    <scope>NUCLEOTIDE SEQUENCE [LARGE SCALE GENOMIC DNA]</scope>
    <source>
        <strain evidence="3 4">10F1D-1</strain>
    </source>
</reference>
<dbReference type="PROSITE" id="PS51257">
    <property type="entry name" value="PROKAR_LIPOPROTEIN"/>
    <property type="match status" value="1"/>
</dbReference>
<feature type="compositionally biased region" description="Low complexity" evidence="1">
    <location>
        <begin position="27"/>
        <end position="50"/>
    </location>
</feature>
<protein>
    <submittedName>
        <fullName evidence="3">Uncharacterized protein</fullName>
    </submittedName>
</protein>
<evidence type="ECO:0000256" key="1">
    <source>
        <dbReference type="SAM" id="MobiDB-lite"/>
    </source>
</evidence>
<accession>A0A506XS65</accession>
<name>A0A506XS65_9MICO</name>
<evidence type="ECO:0000256" key="2">
    <source>
        <dbReference type="SAM" id="SignalP"/>
    </source>
</evidence>
<feature type="chain" id="PRO_5038545433" evidence="2">
    <location>
        <begin position="29"/>
        <end position="244"/>
    </location>
</feature>
<dbReference type="EMBL" id="VHQG01000002">
    <property type="protein sequence ID" value="TPW75481.1"/>
    <property type="molecule type" value="Genomic_DNA"/>
</dbReference>
<evidence type="ECO:0000313" key="3">
    <source>
        <dbReference type="EMBL" id="TPW75481.1"/>
    </source>
</evidence>
<feature type="signal peptide" evidence="2">
    <location>
        <begin position="1"/>
        <end position="28"/>
    </location>
</feature>
<feature type="region of interest" description="Disordered" evidence="1">
    <location>
        <begin position="27"/>
        <end position="51"/>
    </location>
</feature>
<sequence>MTISRPVLITGAALSLLLLAGCAASPSAAPSDSAKTSRSASASGSASPSADPNELFRITAVLVTPDGAHVEFTETATSPTTATAADTKLLATAECGDQLAATADPVYVHITATSRVVSGTAPDPHRDAVALHGGQTTGAATLSPTAFGGSWTHGQAYCADGSIAMPGTATGVTVYPGAAQPTDAGGWASGSWGFVGARDAESDDVVMYTVASCTVDLGPAAPADLGPTWTTPDTQDGCTFGASV</sequence>
<dbReference type="RefSeq" id="WP_141162841.1">
    <property type="nucleotide sequence ID" value="NZ_VHQG01000002.1"/>
</dbReference>
<keyword evidence="4" id="KW-1185">Reference proteome</keyword>
<proteinExistence type="predicted"/>
<organism evidence="3 4">
    <name type="scientific">Schumannella soli</name>
    <dbReference type="NCBI Taxonomy" id="2590779"/>
    <lineage>
        <taxon>Bacteria</taxon>
        <taxon>Bacillati</taxon>
        <taxon>Actinomycetota</taxon>
        <taxon>Actinomycetes</taxon>
        <taxon>Micrococcales</taxon>
        <taxon>Microbacteriaceae</taxon>
        <taxon>Schumannella</taxon>
    </lineage>
</organism>
<dbReference type="AlphaFoldDB" id="A0A506XS65"/>
<gene>
    <name evidence="3" type="ORF">FJ657_06185</name>
</gene>
<comment type="caution">
    <text evidence="3">The sequence shown here is derived from an EMBL/GenBank/DDBJ whole genome shotgun (WGS) entry which is preliminary data.</text>
</comment>
<keyword evidence="2" id="KW-0732">Signal</keyword>
<evidence type="ECO:0000313" key="4">
    <source>
        <dbReference type="Proteomes" id="UP000316252"/>
    </source>
</evidence>
<dbReference type="Proteomes" id="UP000316252">
    <property type="component" value="Unassembled WGS sequence"/>
</dbReference>